<evidence type="ECO:0000313" key="1">
    <source>
        <dbReference type="EMBL" id="MDN3711266.1"/>
    </source>
</evidence>
<reference evidence="2" key="1">
    <citation type="journal article" date="2019" name="Int. J. Syst. Evol. Microbiol.">
        <title>The Global Catalogue of Microorganisms (GCM) 10K type strain sequencing project: providing services to taxonomists for standard genome sequencing and annotation.</title>
        <authorList>
            <consortium name="The Broad Institute Genomics Platform"/>
            <consortium name="The Broad Institute Genome Sequencing Center for Infectious Disease"/>
            <person name="Wu L."/>
            <person name="Ma J."/>
        </authorList>
    </citation>
    <scope>NUCLEOTIDE SEQUENCE [LARGE SCALE GENOMIC DNA]</scope>
    <source>
        <strain evidence="2">CECT 8482</strain>
    </source>
</reference>
<dbReference type="EMBL" id="JAUFRC010000001">
    <property type="protein sequence ID" value="MDN3711266.1"/>
    <property type="molecule type" value="Genomic_DNA"/>
</dbReference>
<evidence type="ECO:0000313" key="2">
    <source>
        <dbReference type="Proteomes" id="UP001243846"/>
    </source>
</evidence>
<gene>
    <name evidence="1" type="ORF">QWZ10_04385</name>
</gene>
<sequence>MNKKKGKGEGRERGNQGKGIVIGEDIGLARGVPAKHGDAFRLKQHGVVQGFCIGARQQGDLVDHLRIAQGHMFDEVARMKLLADRHIGAHQGRAQKAAEGLGGHEDHDEAENVVRAMFERGHQSRHHRGGRNIVVANAIMPWLSIMS</sequence>
<dbReference type="Proteomes" id="UP001243846">
    <property type="component" value="Unassembled WGS sequence"/>
</dbReference>
<keyword evidence="2" id="KW-1185">Reference proteome</keyword>
<protein>
    <submittedName>
        <fullName evidence="1">Uncharacterized protein</fullName>
    </submittedName>
</protein>
<organism evidence="1 2">
    <name type="scientific">Paracoccus cavernae</name>
    <dbReference type="NCBI Taxonomy" id="1571207"/>
    <lineage>
        <taxon>Bacteria</taxon>
        <taxon>Pseudomonadati</taxon>
        <taxon>Pseudomonadota</taxon>
        <taxon>Alphaproteobacteria</taxon>
        <taxon>Rhodobacterales</taxon>
        <taxon>Paracoccaceae</taxon>
        <taxon>Paracoccus</taxon>
    </lineage>
</organism>
<comment type="caution">
    <text evidence="1">The sequence shown here is derived from an EMBL/GenBank/DDBJ whole genome shotgun (WGS) entry which is preliminary data.</text>
</comment>
<accession>A0ABT8D4E9</accession>
<name>A0ABT8D4E9_9RHOB</name>
<proteinExistence type="predicted"/>